<feature type="transmembrane region" description="Helical" evidence="1">
    <location>
        <begin position="20"/>
        <end position="41"/>
    </location>
</feature>
<evidence type="ECO:0000256" key="1">
    <source>
        <dbReference type="SAM" id="Phobius"/>
    </source>
</evidence>
<dbReference type="PANTHER" id="PTHR34953">
    <property type="entry name" value="ALPHA/BETA HYDROLASE RELATED PROTEIN"/>
    <property type="match status" value="1"/>
</dbReference>
<evidence type="ECO:0000313" key="3">
    <source>
        <dbReference type="Proteomes" id="UP000594263"/>
    </source>
</evidence>
<protein>
    <recommendedName>
        <fullName evidence="4">MENTAL domain-containing protein</fullName>
    </recommendedName>
</protein>
<proteinExistence type="predicted"/>
<keyword evidence="1" id="KW-1133">Transmembrane helix</keyword>
<keyword evidence="1" id="KW-0812">Transmembrane</keyword>
<organism evidence="2 3">
    <name type="scientific">Kalanchoe fedtschenkoi</name>
    <name type="common">Lavender scallops</name>
    <name type="synonym">South American air plant</name>
    <dbReference type="NCBI Taxonomy" id="63787"/>
    <lineage>
        <taxon>Eukaryota</taxon>
        <taxon>Viridiplantae</taxon>
        <taxon>Streptophyta</taxon>
        <taxon>Embryophyta</taxon>
        <taxon>Tracheophyta</taxon>
        <taxon>Spermatophyta</taxon>
        <taxon>Magnoliopsida</taxon>
        <taxon>eudicotyledons</taxon>
        <taxon>Gunneridae</taxon>
        <taxon>Pentapetalae</taxon>
        <taxon>Saxifragales</taxon>
        <taxon>Crassulaceae</taxon>
        <taxon>Kalanchoe</taxon>
    </lineage>
</organism>
<keyword evidence="1" id="KW-0472">Membrane</keyword>
<dbReference type="Gramene" id="Kaladp0045s0208.1.v1.1">
    <property type="protein sequence ID" value="Kaladp0045s0208.1.v1.1"/>
    <property type="gene ID" value="Kaladp0045s0208.v1.1"/>
</dbReference>
<name>A0A7N0TT93_KALFE</name>
<evidence type="ECO:0000313" key="2">
    <source>
        <dbReference type="EnsemblPlants" id="Kaladp0045s0208.1.v1.1"/>
    </source>
</evidence>
<sequence>MGFFKDEKANKAVRIAKTLFFLISMAISFLIFSAPLLLVIADTLLPSAILSASMHPNSLTLQTISSLLSQYDFRRSLIDVPLISVIRSAVIIFVYSLCDGPKLSRGPYMATTAMLSVASLIFVSMKAPFVFSSAGRLEKGAYCRALEVALFVSSLGLAVAHVIVAYRISCRERRKLLVYRIDIEAVLGGKIGFSSNRYQKLLLEERLK</sequence>
<feature type="transmembrane region" description="Helical" evidence="1">
    <location>
        <begin position="76"/>
        <end position="95"/>
    </location>
</feature>
<dbReference type="Proteomes" id="UP000594263">
    <property type="component" value="Unplaced"/>
</dbReference>
<dbReference type="PANTHER" id="PTHR34953:SF1">
    <property type="entry name" value="ALPHA_BETA HYDROLASE RELATED PROTEIN"/>
    <property type="match status" value="1"/>
</dbReference>
<feature type="transmembrane region" description="Helical" evidence="1">
    <location>
        <begin position="107"/>
        <end position="125"/>
    </location>
</feature>
<keyword evidence="3" id="KW-1185">Reference proteome</keyword>
<feature type="transmembrane region" description="Helical" evidence="1">
    <location>
        <begin position="145"/>
        <end position="166"/>
    </location>
</feature>
<reference evidence="2" key="1">
    <citation type="submission" date="2021-01" db="UniProtKB">
        <authorList>
            <consortium name="EnsemblPlants"/>
        </authorList>
    </citation>
    <scope>IDENTIFICATION</scope>
</reference>
<dbReference type="OMA" id="HEGMWAR"/>
<dbReference type="AlphaFoldDB" id="A0A7N0TT93"/>
<dbReference type="EnsemblPlants" id="Kaladp0045s0208.1.v1.1">
    <property type="protein sequence ID" value="Kaladp0045s0208.1.v1.1"/>
    <property type="gene ID" value="Kaladp0045s0208.v1.1"/>
</dbReference>
<evidence type="ECO:0008006" key="4">
    <source>
        <dbReference type="Google" id="ProtNLM"/>
    </source>
</evidence>
<accession>A0A7N0TT93</accession>